<feature type="domain" description="Big-1" evidence="2">
    <location>
        <begin position="131"/>
        <end position="221"/>
    </location>
</feature>
<proteinExistence type="inferred from homology"/>
<feature type="domain" description="Big-1" evidence="2">
    <location>
        <begin position="231"/>
        <end position="320"/>
    </location>
</feature>
<name>A0ABT1BHI5_9ENTR</name>
<feature type="non-terminal residue" evidence="3">
    <location>
        <position position="924"/>
    </location>
</feature>
<sequence length="924" mass="89660">KTTVTATINGNSQSQDVNFIPGNPDAGMSSFTAVPATLTADGVSVSALTLTLRDANNNPIEMTSGVSFVVTGVGGVTVGPVTDPDGIYTSTLSGTKAGTATVTPVVKGVSMKTLAKTVTLTADSGTAQIAAGALTVTDNNAPADDSQTNAVQAAVTDALGNPVAGVHVTFSAVSPAHITLSDGVTDSNGIARAKLASPASGVTPVTAMINGSSQTVNVTFKADTSSATLASGSVTVMSTGAVANGTATNSVKVRVTDKNGNPVAGADVSFAATNGARIGSAAQTGADGTVTQMLTSLKAGDSSVTATVNGVSQSVTVTFVADSSTAKTGTPVISGNGAPANGTDIIRVDIPVTDANGNPLVNQTVTINTGNGSQPGAVTVTTDSNGVAHVDVTNTTAGTTPVEVTVNGNTQTTNVTFVADSSTATLTAGNLKVLGNNALADGVAQNSVRAVVTDAHGNPVAGVTVTFTADNGAMIAATGTTGADGSLIRTLTSTRAGQSQVTAGVNGSSQTVTTTFKADSSTATLSAANLTVLTTGAVASGSATNSVKAVVTDKNGNPVPGITVSFTADNGASIAATGATGADGAVTQTLTSKTAGNSTVKATVNGGTQSVTVAFVADSSTAGLDPANNPGSSLTTTLDNQAANGTAADTVKAVVTDKNGNPVSGVVVSFTVSTGATVTITQGTTDSGGVATASITSLKAGAYTVTAGANGSSKTVTTTFTADPATAKFTGTPVVTGDNAPADGTHSIDVAYTVTDANGNPLAGQTVTITTSNGAMPATQTLTTDSNGVVHVIVTNTTDGTTTVTAATNGQTQTANITFVADASTATIMAGNLKTVSDNATADGVVTNSVKVIVTDAKGNLVPGITVNFTASHGAIITATGTTGADGSVTQTLTSTTAGQSQVTATVNGHSQSVMLTFVADSST</sequence>
<evidence type="ECO:0000259" key="2">
    <source>
        <dbReference type="PROSITE" id="PS51127"/>
    </source>
</evidence>
<keyword evidence="4" id="KW-1185">Reference proteome</keyword>
<protein>
    <submittedName>
        <fullName evidence="3">Ig-like domain-containing protein</fullName>
    </submittedName>
</protein>
<comment type="caution">
    <text evidence="3">The sequence shown here is derived from an EMBL/GenBank/DDBJ whole genome shotgun (WGS) entry which is preliminary data.</text>
</comment>
<feature type="domain" description="Big-1" evidence="2">
    <location>
        <begin position="527"/>
        <end position="616"/>
    </location>
</feature>
<feature type="domain" description="Big-1" evidence="2">
    <location>
        <begin position="1"/>
        <end position="20"/>
    </location>
</feature>
<dbReference type="InterPro" id="IPR051715">
    <property type="entry name" value="Intimin-Invasin_domain"/>
</dbReference>
<feature type="domain" description="Big-1" evidence="2">
    <location>
        <begin position="428"/>
        <end position="517"/>
    </location>
</feature>
<dbReference type="Pfam" id="PF09134">
    <property type="entry name" value="Invasin_D3"/>
    <property type="match status" value="1"/>
</dbReference>
<dbReference type="SUPFAM" id="SSF49373">
    <property type="entry name" value="Invasin/intimin cell-adhesion fragments"/>
    <property type="match status" value="9"/>
</dbReference>
<dbReference type="InterPro" id="IPR015217">
    <property type="entry name" value="Invasin_dom_3"/>
</dbReference>
<dbReference type="InterPro" id="IPR013783">
    <property type="entry name" value="Ig-like_fold"/>
</dbReference>
<dbReference type="PROSITE" id="PS51127">
    <property type="entry name" value="BIG1"/>
    <property type="match status" value="10"/>
</dbReference>
<feature type="non-terminal residue" evidence="3">
    <location>
        <position position="1"/>
    </location>
</feature>
<organism evidence="3 4">
    <name type="scientific">Citrobacter meridianamericanus</name>
    <dbReference type="NCBI Taxonomy" id="2894201"/>
    <lineage>
        <taxon>Bacteria</taxon>
        <taxon>Pseudomonadati</taxon>
        <taxon>Pseudomonadota</taxon>
        <taxon>Gammaproteobacteria</taxon>
        <taxon>Enterobacterales</taxon>
        <taxon>Enterobacteriaceae</taxon>
        <taxon>Citrobacter</taxon>
    </lineage>
</organism>
<feature type="domain" description="Big-1" evidence="2">
    <location>
        <begin position="631"/>
        <end position="721"/>
    </location>
</feature>
<dbReference type="InterPro" id="IPR008964">
    <property type="entry name" value="Invasin/intimin_cell_adhesion"/>
</dbReference>
<evidence type="ECO:0000313" key="3">
    <source>
        <dbReference type="EMBL" id="MCO5784683.1"/>
    </source>
</evidence>
<reference evidence="3" key="1">
    <citation type="submission" date="2021-11" db="EMBL/GenBank/DDBJ databases">
        <title>Citrobacter meridianamericanus sp. nov. isolated from soil.</title>
        <authorList>
            <person name="Furlan J.P.R."/>
            <person name="Stehling E.G."/>
        </authorList>
    </citation>
    <scope>NUCLEOTIDE SEQUENCE</scope>
    <source>
        <strain evidence="3">BR102</strain>
    </source>
</reference>
<evidence type="ECO:0000256" key="1">
    <source>
        <dbReference type="ARBA" id="ARBA00010116"/>
    </source>
</evidence>
<dbReference type="Gene3D" id="2.60.40.10">
    <property type="entry name" value="Immunoglobulins"/>
    <property type="match status" value="9"/>
</dbReference>
<feature type="domain" description="Big-1" evidence="2">
    <location>
        <begin position="830"/>
        <end position="919"/>
    </location>
</feature>
<dbReference type="Pfam" id="PF02369">
    <property type="entry name" value="Big_1"/>
    <property type="match status" value="8"/>
</dbReference>
<dbReference type="EMBL" id="JAJJVQ010000033">
    <property type="protein sequence ID" value="MCO5784683.1"/>
    <property type="molecule type" value="Genomic_DNA"/>
</dbReference>
<comment type="similarity">
    <text evidence="1">Belongs to the intimin/invasin family.</text>
</comment>
<feature type="domain" description="Big-1" evidence="2">
    <location>
        <begin position="730"/>
        <end position="820"/>
    </location>
</feature>
<dbReference type="RefSeq" id="WP_252839194.1">
    <property type="nucleotide sequence ID" value="NZ_JAJJVQ010000033.1"/>
</dbReference>
<dbReference type="PANTHER" id="PTHR39576:SF1">
    <property type="entry name" value="INVASIN"/>
    <property type="match status" value="1"/>
</dbReference>
<feature type="domain" description="Big-1" evidence="2">
    <location>
        <begin position="328"/>
        <end position="418"/>
    </location>
</feature>
<dbReference type="PANTHER" id="PTHR39576">
    <property type="entry name" value="ATTACHING AND EFFACING PROTEIN HOMOLOG-RELATED-RELATED"/>
    <property type="match status" value="1"/>
</dbReference>
<feature type="domain" description="Big-1" evidence="2">
    <location>
        <begin position="28"/>
        <end position="121"/>
    </location>
</feature>
<accession>A0ABT1BHI5</accession>
<gene>
    <name evidence="3" type="ORF">LOD26_25855</name>
</gene>
<evidence type="ECO:0000313" key="4">
    <source>
        <dbReference type="Proteomes" id="UP001139290"/>
    </source>
</evidence>
<dbReference type="Proteomes" id="UP001139290">
    <property type="component" value="Unassembled WGS sequence"/>
</dbReference>
<dbReference type="InterPro" id="IPR003344">
    <property type="entry name" value="Big_1_dom"/>
</dbReference>
<dbReference type="SMART" id="SM00634">
    <property type="entry name" value="BID_1"/>
    <property type="match status" value="9"/>
</dbReference>